<dbReference type="SUPFAM" id="SSF51182">
    <property type="entry name" value="RmlC-like cupins"/>
    <property type="match status" value="1"/>
</dbReference>
<dbReference type="InterPro" id="IPR011051">
    <property type="entry name" value="RmlC_Cupin_sf"/>
</dbReference>
<gene>
    <name evidence="2" type="ORF">DJ017_13225</name>
</gene>
<proteinExistence type="predicted"/>
<organism evidence="2 3">
    <name type="scientific">Phenylobacterium soli</name>
    <dbReference type="NCBI Taxonomy" id="2170551"/>
    <lineage>
        <taxon>Bacteria</taxon>
        <taxon>Pseudomonadati</taxon>
        <taxon>Pseudomonadota</taxon>
        <taxon>Alphaproteobacteria</taxon>
        <taxon>Caulobacterales</taxon>
        <taxon>Caulobacteraceae</taxon>
        <taxon>Phenylobacterium</taxon>
    </lineage>
</organism>
<keyword evidence="3" id="KW-1185">Reference proteome</keyword>
<dbReference type="RefSeq" id="WP_111529153.1">
    <property type="nucleotide sequence ID" value="NZ_JBHRSG010000003.1"/>
</dbReference>
<dbReference type="Pfam" id="PF07883">
    <property type="entry name" value="Cupin_2"/>
    <property type="match status" value="1"/>
</dbReference>
<name>A0A328AM21_9CAUL</name>
<dbReference type="Proteomes" id="UP000249254">
    <property type="component" value="Unassembled WGS sequence"/>
</dbReference>
<dbReference type="AlphaFoldDB" id="A0A328AM21"/>
<protein>
    <submittedName>
        <fullName evidence="2">Cupin</fullName>
    </submittedName>
</protein>
<accession>A0A328AM21</accession>
<sequence length="156" mass="17176">MLKDQAKNDDTIWFLNGRLTFRRGAADGPDKVCVTEQLMAQGDSPPLHRHRREDEVFHILDGVMRFKVGDTEVVAQAGETLLAPKGVPHTFRIESPRAHFLTITVGGDFEGMVREMSRPAGEDLPPVTAPSEELKLLLTEACARNHIDIVGPPLAA</sequence>
<dbReference type="OrthoDB" id="9798709at2"/>
<dbReference type="InterPro" id="IPR014710">
    <property type="entry name" value="RmlC-like_jellyroll"/>
</dbReference>
<evidence type="ECO:0000313" key="2">
    <source>
        <dbReference type="EMBL" id="RAK55405.1"/>
    </source>
</evidence>
<dbReference type="Gene3D" id="2.60.120.10">
    <property type="entry name" value="Jelly Rolls"/>
    <property type="match status" value="1"/>
</dbReference>
<feature type="domain" description="Cupin type-2" evidence="1">
    <location>
        <begin position="38"/>
        <end position="96"/>
    </location>
</feature>
<evidence type="ECO:0000313" key="3">
    <source>
        <dbReference type="Proteomes" id="UP000249254"/>
    </source>
</evidence>
<dbReference type="InterPro" id="IPR053146">
    <property type="entry name" value="QDO-like"/>
</dbReference>
<dbReference type="InterPro" id="IPR013096">
    <property type="entry name" value="Cupin_2"/>
</dbReference>
<reference evidence="3" key="1">
    <citation type="submission" date="2018-05" db="EMBL/GenBank/DDBJ databases">
        <authorList>
            <person name="Li X."/>
        </authorList>
    </citation>
    <scope>NUCLEOTIDE SEQUENCE [LARGE SCALE GENOMIC DNA]</scope>
    <source>
        <strain evidence="3">LX32</strain>
    </source>
</reference>
<comment type="caution">
    <text evidence="2">The sequence shown here is derived from an EMBL/GenBank/DDBJ whole genome shotgun (WGS) entry which is preliminary data.</text>
</comment>
<dbReference type="PANTHER" id="PTHR36440:SF1">
    <property type="entry name" value="PUTATIVE (AFU_ORTHOLOGUE AFUA_8G07350)-RELATED"/>
    <property type="match status" value="1"/>
</dbReference>
<evidence type="ECO:0000259" key="1">
    <source>
        <dbReference type="Pfam" id="PF07883"/>
    </source>
</evidence>
<dbReference type="PANTHER" id="PTHR36440">
    <property type="entry name" value="PUTATIVE (AFU_ORTHOLOGUE AFUA_8G07350)-RELATED"/>
    <property type="match status" value="1"/>
</dbReference>
<dbReference type="EMBL" id="QFYQ01000001">
    <property type="protein sequence ID" value="RAK55405.1"/>
    <property type="molecule type" value="Genomic_DNA"/>
</dbReference>